<evidence type="ECO:0000256" key="1">
    <source>
        <dbReference type="SAM" id="MobiDB-lite"/>
    </source>
</evidence>
<keyword evidence="3" id="KW-1185">Reference proteome</keyword>
<dbReference type="AlphaFoldDB" id="A0ABD5ZZW5"/>
<feature type="compositionally biased region" description="Polar residues" evidence="1">
    <location>
        <begin position="160"/>
        <end position="175"/>
    </location>
</feature>
<dbReference type="Proteomes" id="UP001596434">
    <property type="component" value="Unassembled WGS sequence"/>
</dbReference>
<proteinExistence type="predicted"/>
<evidence type="ECO:0000313" key="3">
    <source>
        <dbReference type="Proteomes" id="UP001596434"/>
    </source>
</evidence>
<dbReference type="EMBL" id="JBHTAT010000001">
    <property type="protein sequence ID" value="MFC7256198.1"/>
    <property type="molecule type" value="Genomic_DNA"/>
</dbReference>
<dbReference type="RefSeq" id="WP_379704785.1">
    <property type="nucleotide sequence ID" value="NZ_JBHTAT010000001.1"/>
</dbReference>
<name>A0ABD5ZZW5_9EURY</name>
<accession>A0ABD5ZZW5</accession>
<dbReference type="GeneID" id="96954582"/>
<evidence type="ECO:0000313" key="2">
    <source>
        <dbReference type="EMBL" id="MFC7256198.1"/>
    </source>
</evidence>
<dbReference type="PROSITE" id="PS51257">
    <property type="entry name" value="PROKAR_LIPOPROTEIN"/>
    <property type="match status" value="1"/>
</dbReference>
<gene>
    <name evidence="2" type="ORF">ACFQKE_12990</name>
</gene>
<protein>
    <submittedName>
        <fullName evidence="2">Uncharacterized protein</fullName>
    </submittedName>
</protein>
<sequence length="175" mass="19394">MNRRQVLRRLAVAGSVSVSGCSSVLGSETTVLGRIEVVNFSLVANRLRLLVTREDDNENLLDRMITLPAVNAENGTPGVVIEPTWPETQGEYTVLAVHYGEDGDRETEDWEYTFTQEDYNTYYDEQEDPGCIGAIVKIGSLTDMENGTIGIGPTYMENPCGTQDSRQGSVRSQFY</sequence>
<comment type="caution">
    <text evidence="2">The sequence shown here is derived from an EMBL/GenBank/DDBJ whole genome shotgun (WGS) entry which is preliminary data.</text>
</comment>
<feature type="region of interest" description="Disordered" evidence="1">
    <location>
        <begin position="154"/>
        <end position="175"/>
    </location>
</feature>
<organism evidence="2 3">
    <name type="scientific">Haloplanus litoreus</name>
    <dbReference type="NCBI Taxonomy" id="767515"/>
    <lineage>
        <taxon>Archaea</taxon>
        <taxon>Methanobacteriati</taxon>
        <taxon>Methanobacteriota</taxon>
        <taxon>Stenosarchaea group</taxon>
        <taxon>Halobacteria</taxon>
        <taxon>Halobacteriales</taxon>
        <taxon>Haloferacaceae</taxon>
        <taxon>Haloplanus</taxon>
    </lineage>
</organism>
<reference evidence="2 3" key="1">
    <citation type="journal article" date="2019" name="Int. J. Syst. Evol. Microbiol.">
        <title>The Global Catalogue of Microorganisms (GCM) 10K type strain sequencing project: providing services to taxonomists for standard genome sequencing and annotation.</title>
        <authorList>
            <consortium name="The Broad Institute Genomics Platform"/>
            <consortium name="The Broad Institute Genome Sequencing Center for Infectious Disease"/>
            <person name="Wu L."/>
            <person name="Ma J."/>
        </authorList>
    </citation>
    <scope>NUCLEOTIDE SEQUENCE [LARGE SCALE GENOMIC DNA]</scope>
    <source>
        <strain evidence="2 3">GX21</strain>
    </source>
</reference>